<dbReference type="InterPro" id="IPR005648">
    <property type="entry name" value="FlgD"/>
</dbReference>
<dbReference type="RefSeq" id="WP_229430855.1">
    <property type="nucleotide sequence ID" value="NZ_JAJHPV010000004.1"/>
</dbReference>
<comment type="similarity">
    <text evidence="1 5">Belongs to the FlgD family.</text>
</comment>
<proteinExistence type="inferred from homology"/>
<sequence length="227" mass="23018">MLTNNINGNNNGAGASTSDVLSSSAPSETADMFTKLLVAQIRNQDPLSPSDPTQFVNQLSQLSQTEALQNMAKMNSTSASVLQSLQVLALGAQVGSDVVVAADSVQLDGEKVQGNITLTSPSASNELVLTGADGVQHKVALGSHGAGPLPFTIDPAALGLPPGKYSMAVTTANGQQPEIEVNGRLESVRMTASGGILLKVAGVGEVAPSYVTGFNGKANPLAAAAHI</sequence>
<dbReference type="EMBL" id="JAJHPV010000004">
    <property type="protein sequence ID" value="MCC6069928.1"/>
    <property type="molecule type" value="Genomic_DNA"/>
</dbReference>
<keyword evidence="8" id="KW-0966">Cell projection</keyword>
<comment type="function">
    <text evidence="4 5">Required for flagellar hook formation. May act as a scaffolding protein.</text>
</comment>
<evidence type="ECO:0000256" key="6">
    <source>
        <dbReference type="SAM" id="MobiDB-lite"/>
    </source>
</evidence>
<feature type="compositionally biased region" description="Polar residues" evidence="6">
    <location>
        <begin position="16"/>
        <end position="25"/>
    </location>
</feature>
<keyword evidence="3 5" id="KW-1005">Bacterial flagellum biogenesis</keyword>
<feature type="compositionally biased region" description="Low complexity" evidence="6">
    <location>
        <begin position="1"/>
        <end position="15"/>
    </location>
</feature>
<evidence type="ECO:0000256" key="4">
    <source>
        <dbReference type="ARBA" id="ARBA00024746"/>
    </source>
</evidence>
<feature type="region of interest" description="Disordered" evidence="6">
    <location>
        <begin position="1"/>
        <end position="25"/>
    </location>
</feature>
<dbReference type="Gene3D" id="2.60.40.4070">
    <property type="match status" value="1"/>
</dbReference>
<gene>
    <name evidence="8" type="ORF">LMJ30_03000</name>
</gene>
<evidence type="ECO:0000256" key="1">
    <source>
        <dbReference type="ARBA" id="ARBA00010577"/>
    </source>
</evidence>
<comment type="caution">
    <text evidence="8">The sequence shown here is derived from an EMBL/GenBank/DDBJ whole genome shotgun (WGS) entry which is preliminary data.</text>
</comment>
<keyword evidence="8" id="KW-0282">Flagellum</keyword>
<evidence type="ECO:0000256" key="2">
    <source>
        <dbReference type="ARBA" id="ARBA00016013"/>
    </source>
</evidence>
<dbReference type="Pfam" id="PF13860">
    <property type="entry name" value="FlgD_ig"/>
    <property type="match status" value="1"/>
</dbReference>
<dbReference type="InterPro" id="IPR025965">
    <property type="entry name" value="FlgD/Vpr_Ig-like"/>
</dbReference>
<evidence type="ECO:0000259" key="7">
    <source>
        <dbReference type="Pfam" id="PF13860"/>
    </source>
</evidence>
<dbReference type="Pfam" id="PF03963">
    <property type="entry name" value="FlgD"/>
    <property type="match status" value="1"/>
</dbReference>
<evidence type="ECO:0000313" key="8">
    <source>
        <dbReference type="EMBL" id="MCC6069928.1"/>
    </source>
</evidence>
<keyword evidence="8" id="KW-0969">Cilium</keyword>
<reference evidence="8 9" key="1">
    <citation type="submission" date="2021-11" db="EMBL/GenBank/DDBJ databases">
        <authorList>
            <person name="Huq M.A."/>
        </authorList>
    </citation>
    <scope>NUCLEOTIDE SEQUENCE [LARGE SCALE GENOMIC DNA]</scope>
    <source>
        <strain evidence="8 9">MAHUQ-52</strain>
    </source>
</reference>
<dbReference type="Proteomes" id="UP001198701">
    <property type="component" value="Unassembled WGS sequence"/>
</dbReference>
<name>A0ABS8IQ97_9BURK</name>
<protein>
    <recommendedName>
        <fullName evidence="2 5">Basal-body rod modification protein FlgD</fullName>
    </recommendedName>
</protein>
<evidence type="ECO:0000256" key="5">
    <source>
        <dbReference type="RuleBase" id="RU362076"/>
    </source>
</evidence>
<accession>A0ABS8IQ97</accession>
<evidence type="ECO:0000256" key="3">
    <source>
        <dbReference type="ARBA" id="ARBA00022795"/>
    </source>
</evidence>
<dbReference type="Gene3D" id="2.30.30.910">
    <property type="match status" value="1"/>
</dbReference>
<evidence type="ECO:0000313" key="9">
    <source>
        <dbReference type="Proteomes" id="UP001198701"/>
    </source>
</evidence>
<feature type="domain" description="FlgD/Vpr Ig-like" evidence="7">
    <location>
        <begin position="104"/>
        <end position="174"/>
    </location>
</feature>
<organism evidence="8 9">
    <name type="scientific">Massilia agrisoli</name>
    <dbReference type="NCBI Taxonomy" id="2892444"/>
    <lineage>
        <taxon>Bacteria</taxon>
        <taxon>Pseudomonadati</taxon>
        <taxon>Pseudomonadota</taxon>
        <taxon>Betaproteobacteria</taxon>
        <taxon>Burkholderiales</taxon>
        <taxon>Oxalobacteraceae</taxon>
        <taxon>Telluria group</taxon>
        <taxon>Massilia</taxon>
    </lineage>
</organism>
<keyword evidence="9" id="KW-1185">Reference proteome</keyword>